<reference evidence="2 3" key="1">
    <citation type="journal article" date="2015" name="Fungal Genet. Biol.">
        <title>Evolution of novel wood decay mechanisms in Agaricales revealed by the genome sequences of Fistulina hepatica and Cylindrobasidium torrendii.</title>
        <authorList>
            <person name="Floudas D."/>
            <person name="Held B.W."/>
            <person name="Riley R."/>
            <person name="Nagy L.G."/>
            <person name="Koehler G."/>
            <person name="Ransdell A.S."/>
            <person name="Younus H."/>
            <person name="Chow J."/>
            <person name="Chiniquy J."/>
            <person name="Lipzen A."/>
            <person name="Tritt A."/>
            <person name="Sun H."/>
            <person name="Haridas S."/>
            <person name="LaButti K."/>
            <person name="Ohm R.A."/>
            <person name="Kues U."/>
            <person name="Blanchette R.A."/>
            <person name="Grigoriev I.V."/>
            <person name="Minto R.E."/>
            <person name="Hibbett D.S."/>
        </authorList>
    </citation>
    <scope>NUCLEOTIDE SEQUENCE [LARGE SCALE GENOMIC DNA]</scope>
    <source>
        <strain evidence="2 3">FP15055 ss-10</strain>
    </source>
</reference>
<dbReference type="InterPro" id="IPR011009">
    <property type="entry name" value="Kinase-like_dom_sf"/>
</dbReference>
<dbReference type="SMART" id="SM00220">
    <property type="entry name" value="S_TKc"/>
    <property type="match status" value="1"/>
</dbReference>
<dbReference type="EMBL" id="KN880492">
    <property type="protein sequence ID" value="KIY69009.1"/>
    <property type="molecule type" value="Genomic_DNA"/>
</dbReference>
<dbReference type="PROSITE" id="PS00108">
    <property type="entry name" value="PROTEIN_KINASE_ST"/>
    <property type="match status" value="1"/>
</dbReference>
<gene>
    <name evidence="2" type="ORF">CYLTODRAFT_324673</name>
</gene>
<sequence length="281" mass="31608">LPGSIFIFGVGVTRGHNTYGGTFGDIYKTSYQGKPVALKSLRVFGGSASERRKTCKSFYKEALLWQRLDHKNVLPFLGVDTENFPGRPCMVSPWMANGNAHDFVKNHPKLDVDKLLFPIAQGLEYLHSCPIVHGDIKGCNIMIDDHWNPRLADFGLTTWADVTKQDTTQHGGTVRWMAPELLNPDWYGLPDCKRTFATDVYAYGCLCLELHTRERPWAEIALEAVVSNKITGGERPCRPVSSQPFADDLWALVNACWLIDPDMRPKCADIVEVLKRTLRQS</sequence>
<dbReference type="InterPro" id="IPR008271">
    <property type="entry name" value="Ser/Thr_kinase_AS"/>
</dbReference>
<dbReference type="InterPro" id="IPR001245">
    <property type="entry name" value="Ser-Thr/Tyr_kinase_cat_dom"/>
</dbReference>
<dbReference type="Pfam" id="PF07714">
    <property type="entry name" value="PK_Tyr_Ser-Thr"/>
    <property type="match status" value="1"/>
</dbReference>
<proteinExistence type="predicted"/>
<dbReference type="GO" id="GO:0005524">
    <property type="term" value="F:ATP binding"/>
    <property type="evidence" value="ECO:0007669"/>
    <property type="project" value="InterPro"/>
</dbReference>
<dbReference type="Gene3D" id="1.10.510.10">
    <property type="entry name" value="Transferase(Phosphotransferase) domain 1"/>
    <property type="match status" value="1"/>
</dbReference>
<feature type="domain" description="Protein kinase" evidence="1">
    <location>
        <begin position="12"/>
        <end position="278"/>
    </location>
</feature>
<dbReference type="PIRSF" id="PIRSF000654">
    <property type="entry name" value="Integrin-linked_kinase"/>
    <property type="match status" value="1"/>
</dbReference>
<name>A0A0D7BFZ1_9AGAR</name>
<accession>A0A0D7BFZ1</accession>
<keyword evidence="3" id="KW-1185">Reference proteome</keyword>
<keyword evidence="2" id="KW-0808">Transferase</keyword>
<dbReference type="PANTHER" id="PTHR44329">
    <property type="entry name" value="SERINE/THREONINE-PROTEIN KINASE TNNI3K-RELATED"/>
    <property type="match status" value="1"/>
</dbReference>
<keyword evidence="2" id="KW-0418">Kinase</keyword>
<feature type="non-terminal residue" evidence="2">
    <location>
        <position position="1"/>
    </location>
</feature>
<dbReference type="PROSITE" id="PS50011">
    <property type="entry name" value="PROTEIN_KINASE_DOM"/>
    <property type="match status" value="1"/>
</dbReference>
<dbReference type="Proteomes" id="UP000054007">
    <property type="component" value="Unassembled WGS sequence"/>
</dbReference>
<dbReference type="AlphaFoldDB" id="A0A0D7BFZ1"/>
<protein>
    <submittedName>
        <fullName evidence="2">Kinase-like protein</fullName>
    </submittedName>
</protein>
<feature type="non-terminal residue" evidence="2">
    <location>
        <position position="281"/>
    </location>
</feature>
<dbReference type="SUPFAM" id="SSF56112">
    <property type="entry name" value="Protein kinase-like (PK-like)"/>
    <property type="match status" value="1"/>
</dbReference>
<dbReference type="OrthoDB" id="346907at2759"/>
<evidence type="ECO:0000259" key="1">
    <source>
        <dbReference type="PROSITE" id="PS50011"/>
    </source>
</evidence>
<dbReference type="GO" id="GO:0004674">
    <property type="term" value="F:protein serine/threonine kinase activity"/>
    <property type="evidence" value="ECO:0007669"/>
    <property type="project" value="TreeGrafter"/>
</dbReference>
<dbReference type="STRING" id="1314674.A0A0D7BFZ1"/>
<organism evidence="2 3">
    <name type="scientific">Cylindrobasidium torrendii FP15055 ss-10</name>
    <dbReference type="NCBI Taxonomy" id="1314674"/>
    <lineage>
        <taxon>Eukaryota</taxon>
        <taxon>Fungi</taxon>
        <taxon>Dikarya</taxon>
        <taxon>Basidiomycota</taxon>
        <taxon>Agaricomycotina</taxon>
        <taxon>Agaricomycetes</taxon>
        <taxon>Agaricomycetidae</taxon>
        <taxon>Agaricales</taxon>
        <taxon>Marasmiineae</taxon>
        <taxon>Physalacriaceae</taxon>
        <taxon>Cylindrobasidium</taxon>
    </lineage>
</organism>
<dbReference type="InterPro" id="IPR000719">
    <property type="entry name" value="Prot_kinase_dom"/>
</dbReference>
<evidence type="ECO:0000313" key="2">
    <source>
        <dbReference type="EMBL" id="KIY69009.1"/>
    </source>
</evidence>
<dbReference type="InterPro" id="IPR051681">
    <property type="entry name" value="Ser/Thr_Kinases-Pseudokinases"/>
</dbReference>
<evidence type="ECO:0000313" key="3">
    <source>
        <dbReference type="Proteomes" id="UP000054007"/>
    </source>
</evidence>